<gene>
    <name evidence="2" type="ORF">EOT05_01065</name>
</gene>
<accession>A0A4Q0AHA1</accession>
<dbReference type="Gene3D" id="1.10.10.10">
    <property type="entry name" value="Winged helix-like DNA-binding domain superfamily/Winged helix DNA-binding domain"/>
    <property type="match status" value="1"/>
</dbReference>
<dbReference type="SUPFAM" id="SSF46785">
    <property type="entry name" value="Winged helix' DNA-binding domain"/>
    <property type="match status" value="1"/>
</dbReference>
<dbReference type="GO" id="GO:0006508">
    <property type="term" value="P:proteolysis"/>
    <property type="evidence" value="ECO:0007669"/>
    <property type="project" value="InterPro"/>
</dbReference>
<evidence type="ECO:0000313" key="2">
    <source>
        <dbReference type="EMBL" id="RWZ78339.1"/>
    </source>
</evidence>
<dbReference type="PANTHER" id="PTHR33516">
    <property type="entry name" value="LEXA REPRESSOR"/>
    <property type="match status" value="1"/>
</dbReference>
<keyword evidence="3" id="KW-1185">Reference proteome</keyword>
<evidence type="ECO:0000259" key="1">
    <source>
        <dbReference type="Pfam" id="PF01726"/>
    </source>
</evidence>
<sequence length="145" mass="16143">MAERSTNRSTKRQKELLEYVDAFIQEHGYGPSYREIMNAIGYKSVSTVAIHIDGLITKGYLRKTDNSARSLEVVTTNAATATQSKIVSPAKERWLVEAVNERFATYAQSPNQMTLDELYVLIGALKILGLDGAYEATKAKLAQLR</sequence>
<dbReference type="Pfam" id="PF01726">
    <property type="entry name" value="LexA_DNA_bind"/>
    <property type="match status" value="1"/>
</dbReference>
<feature type="domain" description="LexA repressor DNA-binding" evidence="1">
    <location>
        <begin position="10"/>
        <end position="69"/>
    </location>
</feature>
<dbReference type="PANTHER" id="PTHR33516:SF2">
    <property type="entry name" value="LEXA REPRESSOR-RELATED"/>
    <property type="match status" value="1"/>
</dbReference>
<dbReference type="InterPro" id="IPR006199">
    <property type="entry name" value="LexA_DNA-bd_dom"/>
</dbReference>
<name>A0A4Q0AHA1_9BACT</name>
<organism evidence="2 3">
    <name type="scientific">Candidatus Microsaccharimonas sossegonensis</name>
    <dbReference type="NCBI Taxonomy" id="2506948"/>
    <lineage>
        <taxon>Bacteria</taxon>
        <taxon>Candidatus Saccharimonadota</taxon>
        <taxon>Candidatus Saccharimonadia</taxon>
        <taxon>Candidatus Saccharimonadales</taxon>
        <taxon>Candidatus Saccharimonadaceae</taxon>
        <taxon>Candidatus Microsaccharimonas</taxon>
    </lineage>
</organism>
<dbReference type="Proteomes" id="UP000289257">
    <property type="component" value="Unassembled WGS sequence"/>
</dbReference>
<proteinExistence type="predicted"/>
<reference evidence="2" key="1">
    <citation type="submission" date="2019-01" db="EMBL/GenBank/DDBJ databases">
        <title>Genomic signatures and co-occurrence patterns of the ultra-small Saccharimodia (Patescibacteria phylum) suggest a symbiotic lifestyle.</title>
        <authorList>
            <person name="Lemos L."/>
            <person name="Medeiros J."/>
            <person name="Andreote F."/>
            <person name="Fernandes G."/>
            <person name="Varani A."/>
            <person name="Oliveira G."/>
            <person name="Pylro V."/>
        </authorList>
    </citation>
    <scope>NUCLEOTIDE SEQUENCE [LARGE SCALE GENOMIC DNA]</scope>
    <source>
        <strain evidence="2">AMD02</strain>
    </source>
</reference>
<dbReference type="EMBL" id="SCKX01000001">
    <property type="protein sequence ID" value="RWZ78339.1"/>
    <property type="molecule type" value="Genomic_DNA"/>
</dbReference>
<dbReference type="InterPro" id="IPR036390">
    <property type="entry name" value="WH_DNA-bd_sf"/>
</dbReference>
<comment type="caution">
    <text evidence="2">The sequence shown here is derived from an EMBL/GenBank/DDBJ whole genome shotgun (WGS) entry which is preliminary data.</text>
</comment>
<dbReference type="AlphaFoldDB" id="A0A4Q0AHA1"/>
<protein>
    <recommendedName>
        <fullName evidence="1">LexA repressor DNA-binding domain-containing protein</fullName>
    </recommendedName>
</protein>
<dbReference type="InterPro" id="IPR036388">
    <property type="entry name" value="WH-like_DNA-bd_sf"/>
</dbReference>
<dbReference type="InterPro" id="IPR050077">
    <property type="entry name" value="LexA_repressor"/>
</dbReference>
<dbReference type="GO" id="GO:0004252">
    <property type="term" value="F:serine-type endopeptidase activity"/>
    <property type="evidence" value="ECO:0007669"/>
    <property type="project" value="InterPro"/>
</dbReference>
<evidence type="ECO:0000313" key="3">
    <source>
        <dbReference type="Proteomes" id="UP000289257"/>
    </source>
</evidence>